<dbReference type="Proteomes" id="UP001566132">
    <property type="component" value="Unassembled WGS sequence"/>
</dbReference>
<proteinExistence type="predicted"/>
<evidence type="ECO:0000313" key="2">
    <source>
        <dbReference type="Proteomes" id="UP001566132"/>
    </source>
</evidence>
<gene>
    <name evidence="1" type="ORF">ABEB36_003788</name>
</gene>
<keyword evidence="2" id="KW-1185">Reference proteome</keyword>
<dbReference type="EMBL" id="JBDJPC010000003">
    <property type="protein sequence ID" value="KAL1508977.1"/>
    <property type="molecule type" value="Genomic_DNA"/>
</dbReference>
<evidence type="ECO:0000313" key="1">
    <source>
        <dbReference type="EMBL" id="KAL1508977.1"/>
    </source>
</evidence>
<organism evidence="1 2">
    <name type="scientific">Hypothenemus hampei</name>
    <name type="common">Coffee berry borer</name>
    <dbReference type="NCBI Taxonomy" id="57062"/>
    <lineage>
        <taxon>Eukaryota</taxon>
        <taxon>Metazoa</taxon>
        <taxon>Ecdysozoa</taxon>
        <taxon>Arthropoda</taxon>
        <taxon>Hexapoda</taxon>
        <taxon>Insecta</taxon>
        <taxon>Pterygota</taxon>
        <taxon>Neoptera</taxon>
        <taxon>Endopterygota</taxon>
        <taxon>Coleoptera</taxon>
        <taxon>Polyphaga</taxon>
        <taxon>Cucujiformia</taxon>
        <taxon>Curculionidae</taxon>
        <taxon>Scolytinae</taxon>
        <taxon>Hypothenemus</taxon>
    </lineage>
</organism>
<name>A0ABD1F157_HYPHA</name>
<feature type="non-terminal residue" evidence="1">
    <location>
        <position position="65"/>
    </location>
</feature>
<protein>
    <submittedName>
        <fullName evidence="1">Uncharacterized protein</fullName>
    </submittedName>
</protein>
<dbReference type="AlphaFoldDB" id="A0ABD1F157"/>
<sequence length="65" mass="7818">MPLDSLQWEYLKGKLYQNMFKYIEDLKDRIKKEIISLSAESIHMNNVLLGTDHFIKKIKKNNYTK</sequence>
<accession>A0ABD1F157</accession>
<reference evidence="1 2" key="1">
    <citation type="submission" date="2024-05" db="EMBL/GenBank/DDBJ databases">
        <title>Genetic variation in Jamaican populations of the coffee berry borer (Hypothenemus hampei).</title>
        <authorList>
            <person name="Errbii M."/>
            <person name="Myrie A."/>
        </authorList>
    </citation>
    <scope>NUCLEOTIDE SEQUENCE [LARGE SCALE GENOMIC DNA]</scope>
    <source>
        <strain evidence="1">JA-Hopewell-2020-01-JO</strain>
        <tissue evidence="1">Whole body</tissue>
    </source>
</reference>
<comment type="caution">
    <text evidence="1">The sequence shown here is derived from an EMBL/GenBank/DDBJ whole genome shotgun (WGS) entry which is preliminary data.</text>
</comment>